<dbReference type="AlphaFoldDB" id="A0A918J0T1"/>
<proteinExistence type="predicted"/>
<organism evidence="2 3">
    <name type="scientific">Arenibacter certesii</name>
    <dbReference type="NCBI Taxonomy" id="228955"/>
    <lineage>
        <taxon>Bacteria</taxon>
        <taxon>Pseudomonadati</taxon>
        <taxon>Bacteroidota</taxon>
        <taxon>Flavobacteriia</taxon>
        <taxon>Flavobacteriales</taxon>
        <taxon>Flavobacteriaceae</taxon>
        <taxon>Arenibacter</taxon>
    </lineage>
</organism>
<feature type="signal peptide" evidence="1">
    <location>
        <begin position="1"/>
        <end position="18"/>
    </location>
</feature>
<evidence type="ECO:0000256" key="1">
    <source>
        <dbReference type="SAM" id="SignalP"/>
    </source>
</evidence>
<keyword evidence="1" id="KW-0732">Signal</keyword>
<protein>
    <recommendedName>
        <fullName evidence="4">Outer membrane protein beta-barrel domain-containing protein</fullName>
    </recommendedName>
</protein>
<dbReference type="EMBL" id="BMWP01000015">
    <property type="protein sequence ID" value="GGW37605.1"/>
    <property type="molecule type" value="Genomic_DNA"/>
</dbReference>
<feature type="chain" id="PRO_5036733967" description="Outer membrane protein beta-barrel domain-containing protein" evidence="1">
    <location>
        <begin position="19"/>
        <end position="175"/>
    </location>
</feature>
<reference evidence="2" key="1">
    <citation type="journal article" date="2014" name="Int. J. Syst. Evol. Microbiol.">
        <title>Complete genome sequence of Corynebacterium casei LMG S-19264T (=DSM 44701T), isolated from a smear-ripened cheese.</title>
        <authorList>
            <consortium name="US DOE Joint Genome Institute (JGI-PGF)"/>
            <person name="Walter F."/>
            <person name="Albersmeier A."/>
            <person name="Kalinowski J."/>
            <person name="Ruckert C."/>
        </authorList>
    </citation>
    <scope>NUCLEOTIDE SEQUENCE</scope>
    <source>
        <strain evidence="2">KCTC 12113</strain>
    </source>
</reference>
<dbReference type="RefSeq" id="WP_026813394.1">
    <property type="nucleotide sequence ID" value="NZ_BMWP01000015.1"/>
</dbReference>
<evidence type="ECO:0008006" key="4">
    <source>
        <dbReference type="Google" id="ProtNLM"/>
    </source>
</evidence>
<comment type="caution">
    <text evidence="2">The sequence shown here is derived from an EMBL/GenBank/DDBJ whole genome shotgun (WGS) entry which is preliminary data.</text>
</comment>
<gene>
    <name evidence="2" type="ORF">GCM10007383_22970</name>
</gene>
<keyword evidence="3" id="KW-1185">Reference proteome</keyword>
<accession>A0A918J0T1</accession>
<sequence length="175" mass="19100">MKKSFFYVVIAFFLTSFAIGQEFNQGTSVVNVGFGLGGSFNTVGSLSQKPSISASYEYGMWDVPGPGVVSLGGYLGHKSYRFDNNDKWNYTILGVRGAYHYNGLEIDNLDVYGGVMLAYNMLSYDNTYYAAGTYGNELAISAFVGGRWYFTENFGAFTELGFGVANVSIGVALRL</sequence>
<dbReference type="Proteomes" id="UP000634668">
    <property type="component" value="Unassembled WGS sequence"/>
</dbReference>
<evidence type="ECO:0000313" key="3">
    <source>
        <dbReference type="Proteomes" id="UP000634668"/>
    </source>
</evidence>
<reference evidence="2" key="2">
    <citation type="submission" date="2020-09" db="EMBL/GenBank/DDBJ databases">
        <authorList>
            <person name="Sun Q."/>
            <person name="Kim S."/>
        </authorList>
    </citation>
    <scope>NUCLEOTIDE SEQUENCE</scope>
    <source>
        <strain evidence="2">KCTC 12113</strain>
    </source>
</reference>
<name>A0A918J0T1_9FLAO</name>
<evidence type="ECO:0000313" key="2">
    <source>
        <dbReference type="EMBL" id="GGW37605.1"/>
    </source>
</evidence>